<comment type="caution">
    <text evidence="3">The sequence shown here is derived from an EMBL/GenBank/DDBJ whole genome shotgun (WGS) entry which is preliminary data.</text>
</comment>
<dbReference type="InterPro" id="IPR050039">
    <property type="entry name" value="MAB_1171c-like"/>
</dbReference>
<keyword evidence="4" id="KW-1185">Reference proteome</keyword>
<keyword evidence="1" id="KW-1133">Transmembrane helix</keyword>
<keyword evidence="1" id="KW-0812">Transmembrane</keyword>
<evidence type="ECO:0000313" key="3">
    <source>
        <dbReference type="EMBL" id="KZM69915.1"/>
    </source>
</evidence>
<feature type="transmembrane region" description="Helical" evidence="1">
    <location>
        <begin position="6"/>
        <end position="25"/>
    </location>
</feature>
<protein>
    <recommendedName>
        <fullName evidence="2">DUF6545 domain-containing protein</fullName>
    </recommendedName>
</protein>
<dbReference type="Pfam" id="PF20182">
    <property type="entry name" value="DUF6545"/>
    <property type="match status" value="1"/>
</dbReference>
<feature type="transmembrane region" description="Helical" evidence="1">
    <location>
        <begin position="209"/>
        <end position="231"/>
    </location>
</feature>
<dbReference type="Proteomes" id="UP000076512">
    <property type="component" value="Unassembled WGS sequence"/>
</dbReference>
<dbReference type="EMBL" id="LWGR01000016">
    <property type="protein sequence ID" value="KZM69915.1"/>
    <property type="molecule type" value="Genomic_DNA"/>
</dbReference>
<reference evidence="3 4" key="1">
    <citation type="submission" date="2016-04" db="EMBL/GenBank/DDBJ databases">
        <authorList>
            <person name="Evans L.H."/>
            <person name="Alamgir A."/>
            <person name="Owens N."/>
            <person name="Weber N.D."/>
            <person name="Virtaneva K."/>
            <person name="Barbian K."/>
            <person name="Babar A."/>
            <person name="Rosenke K."/>
        </authorList>
    </citation>
    <scope>NUCLEOTIDE SEQUENCE [LARGE SCALE GENOMIC DNA]</scope>
    <source>
        <strain evidence="3 4">IFM 0406</strain>
    </source>
</reference>
<name>A0A164J0B7_9NOCA</name>
<gene>
    <name evidence="3" type="ORF">AWN90_04730</name>
</gene>
<organism evidence="3 4">
    <name type="scientific">Nocardia terpenica</name>
    <dbReference type="NCBI Taxonomy" id="455432"/>
    <lineage>
        <taxon>Bacteria</taxon>
        <taxon>Bacillati</taxon>
        <taxon>Actinomycetota</taxon>
        <taxon>Actinomycetes</taxon>
        <taxon>Mycobacteriales</taxon>
        <taxon>Nocardiaceae</taxon>
        <taxon>Nocardia</taxon>
    </lineage>
</organism>
<dbReference type="STRING" id="455432.AWN90_04730"/>
<proteinExistence type="predicted"/>
<evidence type="ECO:0000313" key="4">
    <source>
        <dbReference type="Proteomes" id="UP000076512"/>
    </source>
</evidence>
<keyword evidence="1" id="KW-0472">Membrane</keyword>
<sequence length="398" mass="44533">MYEKVHLVLLILCSVVVLARVSAVWHPRQRPLWLALLMLGLGLAMIQPPMARGFRHLVGITNLESLASSLLAVGVATTLFTFALQTYRSNEYRSAPFPRSVYAWGVLTAVTMAITFAMVTVRAIPTRARFLPMPDTFTVHTVYWVTYLLYMIGVTTWSAILFCRCVPRIHTRLLRAAVLSLAIAECAFLGFLLTRVAAMFSSSAKMLPLGMYVSAVHSVAVIVGCSIAAVLPMKRSVANWWHCARLYPLWRALCHALPHITLNPPRPRLIDALTLHDSQLRLHRRLIEIRDGLLIMHDWITPEHLARIHDALRAERLSEDRREAAATACWLRIALQAKEIGRARSKNSLDLVRRGGVDARTELRWLRKVADAWHSPLVADCARAIAASRDGYALGSTG</sequence>
<feature type="transmembrane region" description="Helical" evidence="1">
    <location>
        <begin position="101"/>
        <end position="124"/>
    </location>
</feature>
<dbReference type="InterPro" id="IPR046675">
    <property type="entry name" value="DUF6545"/>
</dbReference>
<feature type="domain" description="DUF6545" evidence="2">
    <location>
        <begin position="239"/>
        <end position="375"/>
    </location>
</feature>
<dbReference type="RefSeq" id="WP_067578017.1">
    <property type="nucleotide sequence ID" value="NZ_JABMCZ010000003.1"/>
</dbReference>
<accession>A0A164J0B7</accession>
<evidence type="ECO:0000259" key="2">
    <source>
        <dbReference type="Pfam" id="PF20182"/>
    </source>
</evidence>
<evidence type="ECO:0000256" key="1">
    <source>
        <dbReference type="SAM" id="Phobius"/>
    </source>
</evidence>
<feature type="transmembrane region" description="Helical" evidence="1">
    <location>
        <begin position="144"/>
        <end position="166"/>
    </location>
</feature>
<dbReference type="AlphaFoldDB" id="A0A164J0B7"/>
<feature type="transmembrane region" description="Helical" evidence="1">
    <location>
        <begin position="70"/>
        <end position="89"/>
    </location>
</feature>
<feature type="transmembrane region" description="Helical" evidence="1">
    <location>
        <begin position="173"/>
        <end position="197"/>
    </location>
</feature>
<feature type="transmembrane region" description="Helical" evidence="1">
    <location>
        <begin position="32"/>
        <end position="50"/>
    </location>
</feature>
<dbReference type="NCBIfam" id="NF042915">
    <property type="entry name" value="MAB_1171c_fam"/>
    <property type="match status" value="1"/>
</dbReference>